<evidence type="ECO:0000256" key="2">
    <source>
        <dbReference type="SAM" id="Phobius"/>
    </source>
</evidence>
<reference evidence="3" key="1">
    <citation type="submission" date="2021-03" db="EMBL/GenBank/DDBJ databases">
        <title>Evolutionary innovations through gain and loss of genes in the ectomycorrhizal Boletales.</title>
        <authorList>
            <person name="Wu G."/>
            <person name="Miyauchi S."/>
            <person name="Morin E."/>
            <person name="Yang Z.-L."/>
            <person name="Xu J."/>
            <person name="Martin F.M."/>
        </authorList>
    </citation>
    <scope>NUCLEOTIDE SEQUENCE</scope>
    <source>
        <strain evidence="3">BR01</strain>
    </source>
</reference>
<organism evidence="3 4">
    <name type="scientific">Boletus reticuloceps</name>
    <dbReference type="NCBI Taxonomy" id="495285"/>
    <lineage>
        <taxon>Eukaryota</taxon>
        <taxon>Fungi</taxon>
        <taxon>Dikarya</taxon>
        <taxon>Basidiomycota</taxon>
        <taxon>Agaricomycotina</taxon>
        <taxon>Agaricomycetes</taxon>
        <taxon>Agaricomycetidae</taxon>
        <taxon>Boletales</taxon>
        <taxon>Boletineae</taxon>
        <taxon>Boletaceae</taxon>
        <taxon>Boletoideae</taxon>
        <taxon>Boletus</taxon>
    </lineage>
</organism>
<gene>
    <name evidence="3" type="ORF">JVT61DRAFT_10487</name>
</gene>
<sequence length="122" mass="13524">MSYERDNIVDVDPRFDRPQSPAWKRAVLVALLAVLFWLAFHLRPGAKHQPKVTYATRFALPFPPYDDATLMLVRQVLGRVQISACCKSCGHGATQGRESATAGRTPNLIGEDSTATRFYSSA</sequence>
<feature type="region of interest" description="Disordered" evidence="1">
    <location>
        <begin position="90"/>
        <end position="109"/>
    </location>
</feature>
<feature type="transmembrane region" description="Helical" evidence="2">
    <location>
        <begin position="22"/>
        <end position="40"/>
    </location>
</feature>
<keyword evidence="2" id="KW-0472">Membrane</keyword>
<keyword evidence="2" id="KW-0812">Transmembrane</keyword>
<dbReference type="OrthoDB" id="2538110at2759"/>
<comment type="caution">
    <text evidence="3">The sequence shown here is derived from an EMBL/GenBank/DDBJ whole genome shotgun (WGS) entry which is preliminary data.</text>
</comment>
<keyword evidence="4" id="KW-1185">Reference proteome</keyword>
<proteinExistence type="predicted"/>
<evidence type="ECO:0000313" key="3">
    <source>
        <dbReference type="EMBL" id="KAG6379921.1"/>
    </source>
</evidence>
<dbReference type="Proteomes" id="UP000683000">
    <property type="component" value="Unassembled WGS sequence"/>
</dbReference>
<evidence type="ECO:0000313" key="4">
    <source>
        <dbReference type="Proteomes" id="UP000683000"/>
    </source>
</evidence>
<dbReference type="EMBL" id="JAGFBS010000004">
    <property type="protein sequence ID" value="KAG6379921.1"/>
    <property type="molecule type" value="Genomic_DNA"/>
</dbReference>
<evidence type="ECO:0000256" key="1">
    <source>
        <dbReference type="SAM" id="MobiDB-lite"/>
    </source>
</evidence>
<accession>A0A8I3AC38</accession>
<dbReference type="AlphaFoldDB" id="A0A8I3AC38"/>
<protein>
    <submittedName>
        <fullName evidence="3">Uncharacterized protein</fullName>
    </submittedName>
</protein>
<name>A0A8I3AC38_9AGAM</name>
<keyword evidence="2" id="KW-1133">Transmembrane helix</keyword>